<protein>
    <submittedName>
        <fullName evidence="1">Uncharacterized protein</fullName>
    </submittedName>
</protein>
<gene>
    <name evidence="1" type="ORF">AMM99_03125</name>
</gene>
<evidence type="ECO:0000313" key="1">
    <source>
        <dbReference type="EMBL" id="EBP8535603.1"/>
    </source>
</evidence>
<proteinExistence type="predicted"/>
<reference evidence="1" key="1">
    <citation type="submission" date="2018-07" db="EMBL/GenBank/DDBJ databases">
        <authorList>
            <consortium name="PulseNet: The National Subtyping Network for Foodborne Disease Surveillance"/>
            <person name="Tarr C.L."/>
            <person name="Trees E."/>
            <person name="Katz L.S."/>
            <person name="Carleton-Romer H.A."/>
            <person name="Stroika S."/>
            <person name="Kucerova Z."/>
            <person name="Roache K.F."/>
            <person name="Sabol A.L."/>
            <person name="Besser J."/>
            <person name="Gerner-Smidt P."/>
        </authorList>
    </citation>
    <scope>NUCLEOTIDE SEQUENCE</scope>
    <source>
        <strain evidence="1">2015K-0757</strain>
    </source>
</reference>
<name>A0A5U4CND4_SALER</name>
<dbReference type="AlphaFoldDB" id="A0A5U4CND4"/>
<accession>A0A5U4CND4</accession>
<comment type="caution">
    <text evidence="1">The sequence shown here is derived from an EMBL/GenBank/DDBJ whole genome shotgun (WGS) entry which is preliminary data.</text>
</comment>
<dbReference type="EMBL" id="AAGMUQ010000001">
    <property type="protein sequence ID" value="EBP8535603.1"/>
    <property type="molecule type" value="Genomic_DNA"/>
</dbReference>
<sequence length="187" mass="21394">MAALTDFLPFIRQNISGPLNIMMTDAVLQASVTFCRESLYCRRTVTLVPVAGERCPLTGPDEAVVCARIIRMMGQDRELYTGQDAEEQDDKSLRFKDTHSRVSVLIAVAPRTDAGSVPDELLDFPDTVADGALALLFVQDKKPWYDPQRAQYFRQRFVDGFRRAYREALDRNPVSPFRNPVRRQRFY</sequence>
<organism evidence="1">
    <name type="scientific">Salmonella enterica</name>
    <name type="common">Salmonella choleraesuis</name>
    <dbReference type="NCBI Taxonomy" id="28901"/>
    <lineage>
        <taxon>Bacteria</taxon>
        <taxon>Pseudomonadati</taxon>
        <taxon>Pseudomonadota</taxon>
        <taxon>Gammaproteobacteria</taxon>
        <taxon>Enterobacterales</taxon>
        <taxon>Enterobacteriaceae</taxon>
        <taxon>Salmonella</taxon>
    </lineage>
</organism>